<evidence type="ECO:0000313" key="2">
    <source>
        <dbReference type="Proteomes" id="UP001480595"/>
    </source>
</evidence>
<gene>
    <name evidence="1" type="ORF">PG994_009890</name>
</gene>
<dbReference type="GeneID" id="92094362"/>
<dbReference type="RefSeq" id="XP_066710409.1">
    <property type="nucleotide sequence ID" value="XM_066861299.1"/>
</dbReference>
<protein>
    <submittedName>
        <fullName evidence="1">Uncharacterized protein</fullName>
    </submittedName>
</protein>
<dbReference type="Proteomes" id="UP001480595">
    <property type="component" value="Unassembled WGS sequence"/>
</dbReference>
<proteinExistence type="predicted"/>
<reference evidence="1 2" key="1">
    <citation type="submission" date="2023-01" db="EMBL/GenBank/DDBJ databases">
        <title>Analysis of 21 Apiospora genomes using comparative genomics revels a genus with tremendous synthesis potential of carbohydrate active enzymes and secondary metabolites.</title>
        <authorList>
            <person name="Sorensen T."/>
        </authorList>
    </citation>
    <scope>NUCLEOTIDE SEQUENCE [LARGE SCALE GENOMIC DNA]</scope>
    <source>
        <strain evidence="1 2">CBS 135458</strain>
    </source>
</reference>
<dbReference type="EMBL" id="JAQQWL010000011">
    <property type="protein sequence ID" value="KAK8048160.1"/>
    <property type="molecule type" value="Genomic_DNA"/>
</dbReference>
<sequence length="66" mass="6870">MDEFTATNYSGEPQAGIPADGPSALVCLVGARGPLVQLLFHAAGLEDDGTLMFQLTLAMGLVMFAK</sequence>
<comment type="caution">
    <text evidence="1">The sequence shown here is derived from an EMBL/GenBank/DDBJ whole genome shotgun (WGS) entry which is preliminary data.</text>
</comment>
<keyword evidence="2" id="KW-1185">Reference proteome</keyword>
<organism evidence="1 2">
    <name type="scientific">Apiospora phragmitis</name>
    <dbReference type="NCBI Taxonomy" id="2905665"/>
    <lineage>
        <taxon>Eukaryota</taxon>
        <taxon>Fungi</taxon>
        <taxon>Dikarya</taxon>
        <taxon>Ascomycota</taxon>
        <taxon>Pezizomycotina</taxon>
        <taxon>Sordariomycetes</taxon>
        <taxon>Xylariomycetidae</taxon>
        <taxon>Amphisphaeriales</taxon>
        <taxon>Apiosporaceae</taxon>
        <taxon>Apiospora</taxon>
    </lineage>
</organism>
<name>A0ABR1TNC2_9PEZI</name>
<accession>A0ABR1TNC2</accession>
<evidence type="ECO:0000313" key="1">
    <source>
        <dbReference type="EMBL" id="KAK8048160.1"/>
    </source>
</evidence>